<name>A0A2B7X5F5_9EURO</name>
<proteinExistence type="predicted"/>
<dbReference type="EMBL" id="PDNB01000142">
    <property type="protein sequence ID" value="PGH03898.1"/>
    <property type="molecule type" value="Genomic_DNA"/>
</dbReference>
<evidence type="ECO:0000313" key="3">
    <source>
        <dbReference type="Proteomes" id="UP000223968"/>
    </source>
</evidence>
<evidence type="ECO:0000256" key="1">
    <source>
        <dbReference type="SAM" id="Phobius"/>
    </source>
</evidence>
<protein>
    <recommendedName>
        <fullName evidence="4">Wax synthase domain-containing protein</fullName>
    </recommendedName>
</protein>
<reference evidence="2 3" key="1">
    <citation type="submission" date="2017-10" db="EMBL/GenBank/DDBJ databases">
        <title>Comparative genomics in systemic dimorphic fungi from Ajellomycetaceae.</title>
        <authorList>
            <person name="Munoz J.F."/>
            <person name="Mcewen J.G."/>
            <person name="Clay O.K."/>
            <person name="Cuomo C.A."/>
        </authorList>
    </citation>
    <scope>NUCLEOTIDE SEQUENCE [LARGE SCALE GENOMIC DNA]</scope>
    <source>
        <strain evidence="2 3">UAMH5409</strain>
    </source>
</reference>
<keyword evidence="1" id="KW-0812">Transmembrane</keyword>
<evidence type="ECO:0000313" key="2">
    <source>
        <dbReference type="EMBL" id="PGH03898.1"/>
    </source>
</evidence>
<feature type="non-terminal residue" evidence="2">
    <location>
        <position position="251"/>
    </location>
</feature>
<keyword evidence="3" id="KW-1185">Reference proteome</keyword>
<feature type="transmembrane region" description="Helical" evidence="1">
    <location>
        <begin position="6"/>
        <end position="23"/>
    </location>
</feature>
<dbReference type="Proteomes" id="UP000223968">
    <property type="component" value="Unassembled WGS sequence"/>
</dbReference>
<organism evidence="2 3">
    <name type="scientific">Helicocarpus griseus UAMH5409</name>
    <dbReference type="NCBI Taxonomy" id="1447875"/>
    <lineage>
        <taxon>Eukaryota</taxon>
        <taxon>Fungi</taxon>
        <taxon>Dikarya</taxon>
        <taxon>Ascomycota</taxon>
        <taxon>Pezizomycotina</taxon>
        <taxon>Eurotiomycetes</taxon>
        <taxon>Eurotiomycetidae</taxon>
        <taxon>Onygenales</taxon>
        <taxon>Ajellomycetaceae</taxon>
        <taxon>Helicocarpus</taxon>
    </lineage>
</organism>
<evidence type="ECO:0008006" key="4">
    <source>
        <dbReference type="Google" id="ProtNLM"/>
    </source>
</evidence>
<accession>A0A2B7X5F5</accession>
<dbReference type="AlphaFoldDB" id="A0A2B7X5F5"/>
<sequence>MTSPQTLPLVLFLSHILLITFLATLTPATSRLRPLLFPLILIIAYLQSSTALSLPRSTFAGSLASTPFTLTIHALNILFLNPIDARNPGVNHSIGYNLRGIGTRWLAKNTPDFPAFYRKHGNIINSKNGDRGEPQPQPHRLPFLLRQSAILIWQYLLIDLCSAASAMQSAEETERLQGAGMEFVIVHATREQWIARLSTAVVSWFVMSRLLIDSVARLMSVVIVGTGMSRAEEWPPMFGGMGDAYTLRGFW</sequence>
<comment type="caution">
    <text evidence="2">The sequence shown here is derived from an EMBL/GenBank/DDBJ whole genome shotgun (WGS) entry which is preliminary data.</text>
</comment>
<dbReference type="OrthoDB" id="1077582at2759"/>
<keyword evidence="1" id="KW-0472">Membrane</keyword>
<keyword evidence="1" id="KW-1133">Transmembrane helix</keyword>
<gene>
    <name evidence="2" type="ORF">AJ79_07256</name>
</gene>